<dbReference type="Proteomes" id="UP000004080">
    <property type="component" value="Unassembled WGS sequence"/>
</dbReference>
<feature type="compositionally biased region" description="Polar residues" evidence="1">
    <location>
        <begin position="25"/>
        <end position="42"/>
    </location>
</feature>
<dbReference type="InterPro" id="IPR025571">
    <property type="entry name" value="YqfQ"/>
</dbReference>
<feature type="region of interest" description="Disordered" evidence="1">
    <location>
        <begin position="1"/>
        <end position="42"/>
    </location>
</feature>
<evidence type="ECO:0000256" key="1">
    <source>
        <dbReference type="SAM" id="MobiDB-lite"/>
    </source>
</evidence>
<dbReference type="RefSeq" id="WP_007202214.1">
    <property type="nucleotide sequence ID" value="NZ_AKKV01000026.1"/>
</dbReference>
<evidence type="ECO:0000313" key="3">
    <source>
        <dbReference type="Proteomes" id="UP000004080"/>
    </source>
</evidence>
<name>I8J0C7_9BACL</name>
<dbReference type="EMBL" id="AKKV01000026">
    <property type="protein sequence ID" value="EIT85196.1"/>
    <property type="molecule type" value="Genomic_DNA"/>
</dbReference>
<comment type="caution">
    <text evidence="2">The sequence shown here is derived from an EMBL/GenBank/DDBJ whole genome shotgun (WGS) entry which is preliminary data.</text>
</comment>
<gene>
    <name evidence="2" type="ORF">A374_10650</name>
</gene>
<feature type="region of interest" description="Disordered" evidence="1">
    <location>
        <begin position="87"/>
        <end position="142"/>
    </location>
</feature>
<evidence type="ECO:0000313" key="2">
    <source>
        <dbReference type="EMBL" id="EIT85196.1"/>
    </source>
</evidence>
<accession>I8J0C7</accession>
<organism evidence="2 3">
    <name type="scientific">Fictibacillus macauensis ZFHKF-1</name>
    <dbReference type="NCBI Taxonomy" id="1196324"/>
    <lineage>
        <taxon>Bacteria</taxon>
        <taxon>Bacillati</taxon>
        <taxon>Bacillota</taxon>
        <taxon>Bacilli</taxon>
        <taxon>Bacillales</taxon>
        <taxon>Fictibacillaceae</taxon>
        <taxon>Fictibacillus</taxon>
    </lineage>
</organism>
<keyword evidence="3" id="KW-1185">Reference proteome</keyword>
<proteinExistence type="predicted"/>
<reference evidence="2 3" key="1">
    <citation type="journal article" date="2012" name="J. Bacteriol.">
        <title>Genome of Bacillus macauensis ZFHKF-1, a Long-Chain-Forming Bacterium.</title>
        <authorList>
            <person name="Cai L."/>
            <person name="Zhang T."/>
        </authorList>
    </citation>
    <scope>NUCLEOTIDE SEQUENCE [LARGE SCALE GENOMIC DNA]</scope>
    <source>
        <strain evidence="2 3">ZFHKF-1</strain>
    </source>
</reference>
<feature type="compositionally biased region" description="Basic and acidic residues" evidence="1">
    <location>
        <begin position="87"/>
        <end position="131"/>
    </location>
</feature>
<feature type="region of interest" description="Disordered" evidence="1">
    <location>
        <begin position="187"/>
        <end position="219"/>
    </location>
</feature>
<dbReference type="PATRIC" id="fig|1196324.3.peg.2178"/>
<protein>
    <recommendedName>
        <fullName evidence="4">YqfQ-like protein</fullName>
    </recommendedName>
</protein>
<dbReference type="Pfam" id="PF14181">
    <property type="entry name" value="YqfQ"/>
    <property type="match status" value="1"/>
</dbReference>
<dbReference type="AlphaFoldDB" id="I8J0C7"/>
<evidence type="ECO:0008006" key="4">
    <source>
        <dbReference type="Google" id="ProtNLM"/>
    </source>
</evidence>
<sequence length="247" mass="27900">MNQYPPIGPGHRRSSGMSGPPRFNPGSSFRSMPNVPSTASRSPFNMLSIVENVQKMMQVAETMGPMVKQYGPMVKNLPDMMRSLKDFKENTNRNLKEKKEARIEKRDAKEETTETAETAEKKQASKRTESRRPKRKRKGSEEDVPAVMIEIETENVDESFVLESSDLAYLPIQESKMIVGPAAEKAKKKKRENAAQTFEKNKQPLHAIEAHTTTEDIPEPVELLAASEEEYVSGLSRRIQPPPKLFI</sequence>
<dbReference type="OrthoDB" id="2860117at2"/>
<dbReference type="STRING" id="1196324.A374_10650"/>